<evidence type="ECO:0000256" key="1">
    <source>
        <dbReference type="SAM" id="SignalP"/>
    </source>
</evidence>
<dbReference type="Pfam" id="PF17131">
    <property type="entry name" value="LolA_like"/>
    <property type="match status" value="1"/>
</dbReference>
<feature type="chain" id="PRO_5043750465" evidence="1">
    <location>
        <begin position="20"/>
        <end position="259"/>
    </location>
</feature>
<dbReference type="Proteomes" id="UP001225378">
    <property type="component" value="Chromosome"/>
</dbReference>
<protein>
    <submittedName>
        <fullName evidence="3">Outer membrane lipoprotein-sorting protein</fullName>
    </submittedName>
</protein>
<proteinExistence type="predicted"/>
<evidence type="ECO:0000259" key="2">
    <source>
        <dbReference type="Pfam" id="PF17131"/>
    </source>
</evidence>
<accession>A0AAU7NPI5</accession>
<dbReference type="AlphaFoldDB" id="A0AAU7NPI5"/>
<feature type="signal peptide" evidence="1">
    <location>
        <begin position="1"/>
        <end position="19"/>
    </location>
</feature>
<dbReference type="EMBL" id="CP157743">
    <property type="protein sequence ID" value="XBS18871.1"/>
    <property type="molecule type" value="Genomic_DNA"/>
</dbReference>
<keyword evidence="3" id="KW-0449">Lipoprotein</keyword>
<reference evidence="3 4" key="1">
    <citation type="journal article" date="2024" name="Microbiology">
        <title>Methylomarinum rosea sp. nov., a novel halophilic methanotrophic bacterium from the hypersaline Lake Elton.</title>
        <authorList>
            <person name="Suleimanov R.Z."/>
            <person name="Oshkin I.Y."/>
            <person name="Danilova O.V."/>
            <person name="Suzina N.E."/>
            <person name="Dedysh S.N."/>
        </authorList>
    </citation>
    <scope>NUCLEOTIDE SEQUENCE [LARGE SCALE GENOMIC DNA]</scope>
    <source>
        <strain evidence="3 4">Ch1-1</strain>
    </source>
</reference>
<evidence type="ECO:0000313" key="4">
    <source>
        <dbReference type="Proteomes" id="UP001225378"/>
    </source>
</evidence>
<keyword evidence="4" id="KW-1185">Reference proteome</keyword>
<sequence>MRKILLLFILALLQPLVYAQTPEQRGLEIVEELDRRDTGFGDSVAELKMILINRSGDQSVRELEMRTLEVIGDGDKSLSIFSSPRDIKGTAFLSFTHALEADEQWLYLPALKRVKRISSSNKSGPYLGSEFAFEDLTSFEVKKFNYKYLRDEVFKGIDCFVVEFYPQYEHSGYTREIAWIDKARYIPLKIDFYDRKNAPLKTLENKGYRQYLDQYWRPDEVVMTNHQNGKSTVLSWENYQFRNGLTDRDFDRNTLKRAR</sequence>
<dbReference type="KEGG" id="mech:Q9L42_010835"/>
<feature type="domain" description="Uncharacterized protein TP-0789" evidence="2">
    <location>
        <begin position="74"/>
        <end position="257"/>
    </location>
</feature>
<keyword evidence="1" id="KW-0732">Signal</keyword>
<dbReference type="InterPro" id="IPR033399">
    <property type="entry name" value="TP_0789-like"/>
</dbReference>
<gene>
    <name evidence="3" type="ORF">Q9L42_010835</name>
</gene>
<dbReference type="CDD" id="cd16329">
    <property type="entry name" value="LolA_like"/>
    <property type="match status" value="1"/>
</dbReference>
<organism evidence="3 4">
    <name type="scientific">Methylomarinum roseum</name>
    <dbReference type="NCBI Taxonomy" id="3067653"/>
    <lineage>
        <taxon>Bacteria</taxon>
        <taxon>Pseudomonadati</taxon>
        <taxon>Pseudomonadota</taxon>
        <taxon>Gammaproteobacteria</taxon>
        <taxon>Methylococcales</taxon>
        <taxon>Methylococcaceae</taxon>
        <taxon>Methylomarinum</taxon>
    </lineage>
</organism>
<name>A0AAU7NPI5_9GAMM</name>
<dbReference type="Gene3D" id="2.50.20.10">
    <property type="entry name" value="Lipoprotein localisation LolA/LolB/LppX"/>
    <property type="match status" value="1"/>
</dbReference>
<evidence type="ECO:0000313" key="3">
    <source>
        <dbReference type="EMBL" id="XBS18871.1"/>
    </source>
</evidence>
<dbReference type="RefSeq" id="WP_305908403.1">
    <property type="nucleotide sequence ID" value="NZ_CP157743.1"/>
</dbReference>